<dbReference type="AlphaFoldDB" id="A0AA97EQQ7"/>
<dbReference type="KEGG" id="hws:RNZ46_06575"/>
<dbReference type="EMBL" id="CP136521">
    <property type="protein sequence ID" value="WOD44929.1"/>
    <property type="molecule type" value="Genomic_DNA"/>
</dbReference>
<evidence type="ECO:0000313" key="2">
    <source>
        <dbReference type="Proteomes" id="UP001302486"/>
    </source>
</evidence>
<name>A0AA97EQQ7_9FLAO</name>
<accession>A0AA97EQQ7</accession>
<organism evidence="1 2">
    <name type="scientific">Hwangdonia lutea</name>
    <dbReference type="NCBI Taxonomy" id="3075823"/>
    <lineage>
        <taxon>Bacteria</taxon>
        <taxon>Pseudomonadati</taxon>
        <taxon>Bacteroidota</taxon>
        <taxon>Flavobacteriia</taxon>
        <taxon>Flavobacteriales</taxon>
        <taxon>Flavobacteriaceae</taxon>
        <taxon>Hwangdonia</taxon>
    </lineage>
</organism>
<sequence>MDFNTAFEIYYNDFLHEYGERKIRKIQNIVNNSKYTRSLLNQCYLKQCYPTPVDLRHYMLSNLKLSFSSRPTGIFAMAIMLKKFNDEVNINGSIIPDDIVLDLFTRLSETYNY</sequence>
<dbReference type="RefSeq" id="WP_316984587.1">
    <property type="nucleotide sequence ID" value="NZ_CP136521.1"/>
</dbReference>
<keyword evidence="2" id="KW-1185">Reference proteome</keyword>
<protein>
    <submittedName>
        <fullName evidence="1">Uncharacterized protein</fullName>
    </submittedName>
</protein>
<dbReference type="Proteomes" id="UP001302486">
    <property type="component" value="Chromosome"/>
</dbReference>
<gene>
    <name evidence="1" type="ORF">RNZ46_06575</name>
</gene>
<reference evidence="2" key="1">
    <citation type="submission" date="2024-06" db="EMBL/GenBank/DDBJ databases">
        <title>Hwangdonia haimaensis gen. nov., sp. nov., a member of the family Flavobacteriaceae isolated from the haima cold seep.</title>
        <authorList>
            <person name="Li J."/>
        </authorList>
    </citation>
    <scope>NUCLEOTIDE SEQUENCE [LARGE SCALE GENOMIC DNA]</scope>
    <source>
        <strain evidence="2">SCSIO 19198</strain>
    </source>
</reference>
<proteinExistence type="predicted"/>
<evidence type="ECO:0000313" key="1">
    <source>
        <dbReference type="EMBL" id="WOD44929.1"/>
    </source>
</evidence>